<keyword evidence="1" id="KW-1133">Transmembrane helix</keyword>
<protein>
    <recommendedName>
        <fullName evidence="4">Peptidase C39-like domain-containing protein</fullName>
    </recommendedName>
</protein>
<keyword evidence="1" id="KW-0472">Membrane</keyword>
<keyword evidence="1" id="KW-0812">Transmembrane</keyword>
<dbReference type="RefSeq" id="WP_081017247.1">
    <property type="nucleotide sequence ID" value="NZ_CYZD01000007.1"/>
</dbReference>
<name>A0A174DPH5_9FIRM</name>
<dbReference type="Proteomes" id="UP000095409">
    <property type="component" value="Unassembled WGS sequence"/>
</dbReference>
<accession>A0A174DPH5</accession>
<evidence type="ECO:0000313" key="3">
    <source>
        <dbReference type="Proteomes" id="UP000095409"/>
    </source>
</evidence>
<evidence type="ECO:0008006" key="4">
    <source>
        <dbReference type="Google" id="ProtNLM"/>
    </source>
</evidence>
<gene>
    <name evidence="2" type="ORF">ERS852394_01801</name>
</gene>
<evidence type="ECO:0000256" key="1">
    <source>
        <dbReference type="SAM" id="Phobius"/>
    </source>
</evidence>
<proteinExistence type="predicted"/>
<evidence type="ECO:0000313" key="2">
    <source>
        <dbReference type="EMBL" id="CUO25780.1"/>
    </source>
</evidence>
<organism evidence="2 3">
    <name type="scientific">Blautia obeum</name>
    <dbReference type="NCBI Taxonomy" id="40520"/>
    <lineage>
        <taxon>Bacteria</taxon>
        <taxon>Bacillati</taxon>
        <taxon>Bacillota</taxon>
        <taxon>Clostridia</taxon>
        <taxon>Lachnospirales</taxon>
        <taxon>Lachnospiraceae</taxon>
        <taxon>Blautia</taxon>
    </lineage>
</organism>
<dbReference type="AlphaFoldDB" id="A0A174DPH5"/>
<dbReference type="EMBL" id="CYZD01000007">
    <property type="protein sequence ID" value="CUO25780.1"/>
    <property type="molecule type" value="Genomic_DNA"/>
</dbReference>
<feature type="transmembrane region" description="Helical" evidence="1">
    <location>
        <begin position="12"/>
        <end position="29"/>
    </location>
</feature>
<sequence>MRTITRFLRRFLILLIVFVIGVAGTAFLMNNETTDDRSDMNNPTLPEVMVDFNGTLANRMYGYRQPMEADFVRDSVTPLDTTKKLTIAVNPYEEKIKSLSYEVRTSDGTKIVENRKVKSLDSSGSDGYLRAQIEISSGLLMNQEYSLQISLDTSDGEAYYYTRVVSRSSTNTEDYVKFASSFAQMCMDKNSADGLAAYLESTESSSTNFTAVTIQSPLSTISWGNLSPQISKKGIPVIKEINETTASISLEYEIKAANENGGAEYYNVTDFYRLRYTDTRIMLLDFQRSADQVFDPQQTVITDDGLLLGVRDKNVTMLSNEDGSVTAFTQEGALWTYAPDTGKFVDIFDFRRKSNGDFRDSRIEHDIKLLGINDSGNLDFMVYGYMNRGTYEGYCGVGIYHYDHDQNVVEERVFIPTSESFEFLKSDLGTLSYVNKDNQLFLLLAGKLYQINIDESSYDVLADNIDGNQFAVSATNAHAAWRISDGDQAGQVKFIDFDTLETRNDTPDAGQSLRVLGFMNEDVIYGIVLDGDSLTDENGHTTDGITLIRIEGFDGTVKKEYHQDGYYITDVTVGSTLMQFNLSEKTGSSYTVKNKDNIMNNQAAAAKVVSAEQSSTTRQGVIVKLAFDNKPETDEPLILTAKMKNTGEKTVQLDVDKSQISNIYYVYAKGGLDSTWTDPAQAILHADSLTGVVLNRAQQYVWERGNMKTQLTLNTEDVPEIIRSGSWDKDVLQQGLGDSGTVIDLTGCSLENVLYEISAQRAVIAKTGADSSVVIVGYDQYNTWLLDPATGEVSPYGMNDSTALFQAAGNVFISYIDNQK</sequence>
<reference evidence="2 3" key="1">
    <citation type="submission" date="2015-09" db="EMBL/GenBank/DDBJ databases">
        <authorList>
            <consortium name="Pathogen Informatics"/>
        </authorList>
    </citation>
    <scope>NUCLEOTIDE SEQUENCE [LARGE SCALE GENOMIC DNA]</scope>
    <source>
        <strain evidence="2 3">2789STDY5608837</strain>
    </source>
</reference>